<name>A0A5J9UP92_9POAL</name>
<feature type="signal peptide" evidence="7">
    <location>
        <begin position="1"/>
        <end position="31"/>
    </location>
</feature>
<comment type="similarity">
    <text evidence="1">Belongs to the plant LTP family.</text>
</comment>
<evidence type="ECO:0000256" key="6">
    <source>
        <dbReference type="SAM" id="Phobius"/>
    </source>
</evidence>
<organism evidence="9 10">
    <name type="scientific">Eragrostis curvula</name>
    <name type="common">weeping love grass</name>
    <dbReference type="NCBI Taxonomy" id="38414"/>
    <lineage>
        <taxon>Eukaryota</taxon>
        <taxon>Viridiplantae</taxon>
        <taxon>Streptophyta</taxon>
        <taxon>Embryophyta</taxon>
        <taxon>Tracheophyta</taxon>
        <taxon>Spermatophyta</taxon>
        <taxon>Magnoliopsida</taxon>
        <taxon>Liliopsida</taxon>
        <taxon>Poales</taxon>
        <taxon>Poaceae</taxon>
        <taxon>PACMAD clade</taxon>
        <taxon>Chloridoideae</taxon>
        <taxon>Eragrostideae</taxon>
        <taxon>Eragrostidinae</taxon>
        <taxon>Eragrostis</taxon>
    </lineage>
</organism>
<dbReference type="Gramene" id="TVU25007">
    <property type="protein sequence ID" value="TVU25007"/>
    <property type="gene ID" value="EJB05_27481"/>
</dbReference>
<feature type="domain" description="Bifunctional inhibitor/plant lipid transfer protein/seed storage helical" evidence="8">
    <location>
        <begin position="20"/>
        <end position="115"/>
    </location>
</feature>
<evidence type="ECO:0000313" key="10">
    <source>
        <dbReference type="Proteomes" id="UP000324897"/>
    </source>
</evidence>
<dbReference type="Pfam" id="PF14368">
    <property type="entry name" value="LTP_2"/>
    <property type="match status" value="1"/>
</dbReference>
<evidence type="ECO:0000256" key="4">
    <source>
        <dbReference type="ARBA" id="ARBA00023180"/>
    </source>
</evidence>
<sequence>MAPSSMSPKTKLPVVLLLLAAALAMAAPAAAQQPQEYCRDSLAGLMECQGFMHGAAAASPSCCAAYEAAFDADPFCLCYVADGTFARATDTVVDVPRALRIPISCGQAAPPVELCNMQGIVLPPYEPKGSAPAVAAVPEASAPAPVQPPSGFVTPPSFTTPPSPPSPTSAADRTFTIPAVMIIMIAAVVAAMA</sequence>
<dbReference type="OrthoDB" id="682872at2759"/>
<evidence type="ECO:0000259" key="8">
    <source>
        <dbReference type="Pfam" id="PF14368"/>
    </source>
</evidence>
<gene>
    <name evidence="9" type="ORF">EJB05_27481</name>
</gene>
<dbReference type="InterPro" id="IPR043325">
    <property type="entry name" value="LTSS"/>
</dbReference>
<keyword evidence="3" id="KW-1015">Disulfide bond</keyword>
<keyword evidence="4" id="KW-0325">Glycoprotein</keyword>
<protein>
    <recommendedName>
        <fullName evidence="8">Bifunctional inhibitor/plant lipid transfer protein/seed storage helical domain-containing protein</fullName>
    </recommendedName>
</protein>
<feature type="chain" id="PRO_5023803056" description="Bifunctional inhibitor/plant lipid transfer protein/seed storage helical domain-containing protein" evidence="7">
    <location>
        <begin position="32"/>
        <end position="193"/>
    </location>
</feature>
<evidence type="ECO:0000256" key="5">
    <source>
        <dbReference type="SAM" id="MobiDB-lite"/>
    </source>
</evidence>
<evidence type="ECO:0000313" key="9">
    <source>
        <dbReference type="EMBL" id="TVU25007.1"/>
    </source>
</evidence>
<evidence type="ECO:0000256" key="2">
    <source>
        <dbReference type="ARBA" id="ARBA00022729"/>
    </source>
</evidence>
<dbReference type="AlphaFoldDB" id="A0A5J9UP92"/>
<feature type="transmembrane region" description="Helical" evidence="6">
    <location>
        <begin position="175"/>
        <end position="192"/>
    </location>
</feature>
<dbReference type="Gene3D" id="1.10.110.10">
    <property type="entry name" value="Plant lipid-transfer and hydrophobic proteins"/>
    <property type="match status" value="1"/>
</dbReference>
<evidence type="ECO:0000256" key="7">
    <source>
        <dbReference type="SAM" id="SignalP"/>
    </source>
</evidence>
<evidence type="ECO:0000256" key="3">
    <source>
        <dbReference type="ARBA" id="ARBA00023157"/>
    </source>
</evidence>
<dbReference type="PANTHER" id="PTHR33044">
    <property type="entry name" value="BIFUNCTIONAL INHIBITOR/LIPID-TRANSFER PROTEIN/SEED STORAGE 2S ALBUMIN SUPERFAMILY PROTEIN-RELATED"/>
    <property type="match status" value="1"/>
</dbReference>
<feature type="non-terminal residue" evidence="9">
    <location>
        <position position="1"/>
    </location>
</feature>
<keyword evidence="6" id="KW-1133">Transmembrane helix</keyword>
<keyword evidence="6" id="KW-0812">Transmembrane</keyword>
<dbReference type="Proteomes" id="UP000324897">
    <property type="component" value="Chromosome 2"/>
</dbReference>
<dbReference type="InterPro" id="IPR036312">
    <property type="entry name" value="Bifun_inhib/LTP/seed_sf"/>
</dbReference>
<proteinExistence type="inferred from homology"/>
<keyword evidence="2 7" id="KW-0732">Signal</keyword>
<comment type="caution">
    <text evidence="9">The sequence shown here is derived from an EMBL/GenBank/DDBJ whole genome shotgun (WGS) entry which is preliminary data.</text>
</comment>
<dbReference type="InterPro" id="IPR016140">
    <property type="entry name" value="Bifunc_inhib/LTP/seed_store"/>
</dbReference>
<accession>A0A5J9UP92</accession>
<dbReference type="EMBL" id="RWGY01000013">
    <property type="protein sequence ID" value="TVU25007.1"/>
    <property type="molecule type" value="Genomic_DNA"/>
</dbReference>
<reference evidence="9 10" key="1">
    <citation type="journal article" date="2019" name="Sci. Rep.">
        <title>A high-quality genome of Eragrostis curvula grass provides insights into Poaceae evolution and supports new strategies to enhance forage quality.</title>
        <authorList>
            <person name="Carballo J."/>
            <person name="Santos B.A.C.M."/>
            <person name="Zappacosta D."/>
            <person name="Garbus I."/>
            <person name="Selva J.P."/>
            <person name="Gallo C.A."/>
            <person name="Diaz A."/>
            <person name="Albertini E."/>
            <person name="Caccamo M."/>
            <person name="Echenique V."/>
        </authorList>
    </citation>
    <scope>NUCLEOTIDE SEQUENCE [LARGE SCALE GENOMIC DNA]</scope>
    <source>
        <strain evidence="10">cv. Victoria</strain>
        <tissue evidence="9">Leaf</tissue>
    </source>
</reference>
<dbReference type="SUPFAM" id="SSF47699">
    <property type="entry name" value="Bifunctional inhibitor/lipid-transfer protein/seed storage 2S albumin"/>
    <property type="match status" value="1"/>
</dbReference>
<feature type="compositionally biased region" description="Pro residues" evidence="5">
    <location>
        <begin position="158"/>
        <end position="167"/>
    </location>
</feature>
<feature type="compositionally biased region" description="Low complexity" evidence="5">
    <location>
        <begin position="145"/>
        <end position="157"/>
    </location>
</feature>
<keyword evidence="10" id="KW-1185">Reference proteome</keyword>
<evidence type="ECO:0000256" key="1">
    <source>
        <dbReference type="ARBA" id="ARBA00009748"/>
    </source>
</evidence>
<feature type="region of interest" description="Disordered" evidence="5">
    <location>
        <begin position="145"/>
        <end position="171"/>
    </location>
</feature>
<keyword evidence="6" id="KW-0472">Membrane</keyword>